<sequence length="618" mass="69606">MSLSYEDEEIEIDIEEDEDEDDDEDDDEDAWEEEDDEEGEEGDYEDDEDHEAEFTELEQNDLQRLMLQNNPHILAQIRNFLGGDRRIVFRSSNPHDLADDDDDDDDFSPTHRWQPKPHAEPVPAGTKLLNCGEFGPNRPPPPTRKRRLSTFSTVLDRTTLPSTSPSRKPFLRRFFTPNHNGRLITRQSSRAYSGQFSADGSIFYTCSQDFRVRLYDTRDTRATKWPLYKVIRSDTGRWTITDASLSQDNQFIAWSSITPIVYIAPLQGVDAVDEGDHTQTALDFSNTGEMHAGIWSLRFSPNNKELIAGASDSSLHVFDIEANRVVLSLPGHSDDVNAVSFADASSNILVSGSDDCLLKVWDRRSLGISGTKESGILLGHTEGVTFVEGRGDGRYVLSNSKDQTMKLWDLRRLTSVEKFDATAQVEYARHNGTHFDYRYMRYPGPRVERVEGDTSVVTYRGHSVLKTLIRCHFAPEGCGGKVISGSEDGKVHIYNLDGTVSQILDVTAGMRDAARLHFSSSFPPSDDPHDDSEIRRERAKRERLWMGFGRACVRDVSWHPDGDCIASTSWLGEGDAGGAVMVHEWREGGGNADGEEWEEVPELEGEEEEDSDESYVDE</sequence>
<proteinExistence type="predicted"/>
<dbReference type="InterPro" id="IPR051859">
    <property type="entry name" value="DCAF"/>
</dbReference>
<dbReference type="InterPro" id="IPR036322">
    <property type="entry name" value="WD40_repeat_dom_sf"/>
</dbReference>
<dbReference type="Pfam" id="PF00400">
    <property type="entry name" value="WD40"/>
    <property type="match status" value="6"/>
</dbReference>
<feature type="repeat" description="WD" evidence="3">
    <location>
        <begin position="329"/>
        <end position="362"/>
    </location>
</feature>
<evidence type="ECO:0000256" key="3">
    <source>
        <dbReference type="PROSITE-ProRule" id="PRU00221"/>
    </source>
</evidence>
<reference evidence="5 6" key="1">
    <citation type="journal article" date="2011" name="J. Gen. Appl. Microbiol.">
        <title>Draft genome sequencing of the enigmatic yeast Saitoella complicata.</title>
        <authorList>
            <person name="Nishida H."/>
            <person name="Hamamoto M."/>
            <person name="Sugiyama J."/>
        </authorList>
    </citation>
    <scope>NUCLEOTIDE SEQUENCE [LARGE SCALE GENOMIC DNA]</scope>
    <source>
        <strain evidence="5 6">NRRL Y-17804</strain>
    </source>
</reference>
<feature type="repeat" description="WD" evidence="3">
    <location>
        <begin position="294"/>
        <end position="328"/>
    </location>
</feature>
<dbReference type="SUPFAM" id="SSF50978">
    <property type="entry name" value="WD40 repeat-like"/>
    <property type="match status" value="1"/>
</dbReference>
<dbReference type="EMBL" id="BACD03000073">
    <property type="protein sequence ID" value="GAO52552.1"/>
    <property type="molecule type" value="Genomic_DNA"/>
</dbReference>
<evidence type="ECO:0000256" key="1">
    <source>
        <dbReference type="ARBA" id="ARBA00022574"/>
    </source>
</evidence>
<evidence type="ECO:0000256" key="2">
    <source>
        <dbReference type="ARBA" id="ARBA00022737"/>
    </source>
</evidence>
<evidence type="ECO:0000256" key="4">
    <source>
        <dbReference type="SAM" id="MobiDB-lite"/>
    </source>
</evidence>
<dbReference type="Gene3D" id="2.130.10.10">
    <property type="entry name" value="YVTN repeat-like/Quinoprotein amine dehydrogenase"/>
    <property type="match status" value="3"/>
</dbReference>
<reference evidence="5 6" key="2">
    <citation type="journal article" date="2014" name="J. Gen. Appl. Microbiol.">
        <title>The early diverging ascomycetous budding yeast Saitoella complicata has three histone deacetylases belonging to the Clr6, Hos2, and Rpd3 lineages.</title>
        <authorList>
            <person name="Nishida H."/>
            <person name="Matsumoto T."/>
            <person name="Kondo S."/>
            <person name="Hamamoto M."/>
            <person name="Yoshikawa H."/>
        </authorList>
    </citation>
    <scope>NUCLEOTIDE SEQUENCE [LARGE SCALE GENOMIC DNA]</scope>
    <source>
        <strain evidence="5 6">NRRL Y-17804</strain>
    </source>
</reference>
<dbReference type="STRING" id="698492.A0A0E9NRQ6"/>
<dbReference type="PANTHER" id="PTHR19847:SF7">
    <property type="entry name" value="DDB1- AND CUL4-ASSOCIATED FACTOR 11"/>
    <property type="match status" value="1"/>
</dbReference>
<feature type="region of interest" description="Disordered" evidence="4">
    <location>
        <begin position="91"/>
        <end position="125"/>
    </location>
</feature>
<dbReference type="PRINTS" id="PR00320">
    <property type="entry name" value="GPROTEINBRPT"/>
</dbReference>
<comment type="caution">
    <text evidence="5">The sequence shown here is derived from an EMBL/GenBank/DDBJ whole genome shotgun (WGS) entry which is preliminary data.</text>
</comment>
<reference evidence="5 6" key="3">
    <citation type="journal article" date="2015" name="Genome Announc.">
        <title>Draft Genome Sequence of the Archiascomycetous Yeast Saitoella complicata.</title>
        <authorList>
            <person name="Yamauchi K."/>
            <person name="Kondo S."/>
            <person name="Hamamoto M."/>
            <person name="Takahashi Y."/>
            <person name="Ogura Y."/>
            <person name="Hayashi T."/>
            <person name="Nishida H."/>
        </authorList>
    </citation>
    <scope>NUCLEOTIDE SEQUENCE [LARGE SCALE GENOMIC DNA]</scope>
    <source>
        <strain evidence="5 6">NRRL Y-17804</strain>
    </source>
</reference>
<dbReference type="GO" id="GO:0080008">
    <property type="term" value="C:Cul4-RING E3 ubiquitin ligase complex"/>
    <property type="evidence" value="ECO:0007669"/>
    <property type="project" value="TreeGrafter"/>
</dbReference>
<dbReference type="InterPro" id="IPR015943">
    <property type="entry name" value="WD40/YVTN_repeat-like_dom_sf"/>
</dbReference>
<dbReference type="PANTHER" id="PTHR19847">
    <property type="entry name" value="DDB1- AND CUL4-ASSOCIATED FACTOR 11"/>
    <property type="match status" value="1"/>
</dbReference>
<feature type="region of interest" description="Disordered" evidence="4">
    <location>
        <begin position="586"/>
        <end position="618"/>
    </location>
</feature>
<keyword evidence="1 3" id="KW-0853">WD repeat</keyword>
<evidence type="ECO:0000313" key="6">
    <source>
        <dbReference type="Proteomes" id="UP000033140"/>
    </source>
</evidence>
<dbReference type="AlphaFoldDB" id="A0A0E9NRQ6"/>
<keyword evidence="2" id="KW-0677">Repeat</keyword>
<accession>A0A0E9NRQ6</accession>
<organism evidence="5 6">
    <name type="scientific">Saitoella complicata (strain BCRC 22490 / CBS 7301 / JCM 7358 / NBRC 10748 / NRRL Y-17804)</name>
    <dbReference type="NCBI Taxonomy" id="698492"/>
    <lineage>
        <taxon>Eukaryota</taxon>
        <taxon>Fungi</taxon>
        <taxon>Dikarya</taxon>
        <taxon>Ascomycota</taxon>
        <taxon>Taphrinomycotina</taxon>
        <taxon>Taphrinomycotina incertae sedis</taxon>
        <taxon>Saitoella</taxon>
    </lineage>
</organism>
<dbReference type="GO" id="GO:0043161">
    <property type="term" value="P:proteasome-mediated ubiquitin-dependent protein catabolic process"/>
    <property type="evidence" value="ECO:0007669"/>
    <property type="project" value="TreeGrafter"/>
</dbReference>
<dbReference type="InterPro" id="IPR020472">
    <property type="entry name" value="WD40_PAC1"/>
</dbReference>
<dbReference type="Proteomes" id="UP000033140">
    <property type="component" value="Unassembled WGS sequence"/>
</dbReference>
<gene>
    <name evidence="5" type="ORF">G7K_6626-t1</name>
</gene>
<dbReference type="PROSITE" id="PS50082">
    <property type="entry name" value="WD_REPEATS_2"/>
    <property type="match status" value="3"/>
</dbReference>
<dbReference type="InterPro" id="IPR001680">
    <property type="entry name" value="WD40_rpt"/>
</dbReference>
<keyword evidence="6" id="KW-1185">Reference proteome</keyword>
<dbReference type="PROSITE" id="PS50294">
    <property type="entry name" value="WD_REPEATS_REGION"/>
    <property type="match status" value="2"/>
</dbReference>
<feature type="repeat" description="WD" evidence="3">
    <location>
        <begin position="377"/>
        <end position="418"/>
    </location>
</feature>
<evidence type="ECO:0000313" key="5">
    <source>
        <dbReference type="EMBL" id="GAO52552.1"/>
    </source>
</evidence>
<feature type="compositionally biased region" description="Acidic residues" evidence="4">
    <location>
        <begin position="98"/>
        <end position="107"/>
    </location>
</feature>
<protein>
    <submittedName>
        <fullName evidence="5">Uncharacterized protein</fullName>
    </submittedName>
</protein>
<dbReference type="OMA" id="FGQWTIT"/>
<feature type="compositionally biased region" description="Acidic residues" evidence="4">
    <location>
        <begin position="593"/>
        <end position="618"/>
    </location>
</feature>
<name>A0A0E9NRQ6_SAICN</name>
<dbReference type="SMART" id="SM00320">
    <property type="entry name" value="WD40"/>
    <property type="match status" value="6"/>
</dbReference>
<feature type="region of interest" description="Disordered" evidence="4">
    <location>
        <begin position="1"/>
        <end position="51"/>
    </location>
</feature>